<dbReference type="AlphaFoldDB" id="A0A4U6UYM1"/>
<organism evidence="1 2">
    <name type="scientific">Setaria viridis</name>
    <name type="common">Green bristlegrass</name>
    <name type="synonym">Setaria italica subsp. viridis</name>
    <dbReference type="NCBI Taxonomy" id="4556"/>
    <lineage>
        <taxon>Eukaryota</taxon>
        <taxon>Viridiplantae</taxon>
        <taxon>Streptophyta</taxon>
        <taxon>Embryophyta</taxon>
        <taxon>Tracheophyta</taxon>
        <taxon>Spermatophyta</taxon>
        <taxon>Magnoliopsida</taxon>
        <taxon>Liliopsida</taxon>
        <taxon>Poales</taxon>
        <taxon>Poaceae</taxon>
        <taxon>PACMAD clade</taxon>
        <taxon>Panicoideae</taxon>
        <taxon>Panicodae</taxon>
        <taxon>Paniceae</taxon>
        <taxon>Cenchrinae</taxon>
        <taxon>Setaria</taxon>
    </lineage>
</organism>
<name>A0A4U6UYM1_SETVI</name>
<dbReference type="EMBL" id="CM016555">
    <property type="protein sequence ID" value="TKW20474.1"/>
    <property type="molecule type" value="Genomic_DNA"/>
</dbReference>
<gene>
    <name evidence="1" type="ORF">SEVIR_4G090900v2</name>
</gene>
<evidence type="ECO:0000313" key="1">
    <source>
        <dbReference type="EMBL" id="TKW20474.1"/>
    </source>
</evidence>
<evidence type="ECO:0000313" key="2">
    <source>
        <dbReference type="Proteomes" id="UP000298652"/>
    </source>
</evidence>
<reference evidence="1" key="1">
    <citation type="submission" date="2019-03" db="EMBL/GenBank/DDBJ databases">
        <title>WGS assembly of Setaria viridis.</title>
        <authorList>
            <person name="Huang P."/>
            <person name="Jenkins J."/>
            <person name="Grimwood J."/>
            <person name="Barry K."/>
            <person name="Healey A."/>
            <person name="Mamidi S."/>
            <person name="Sreedasyam A."/>
            <person name="Shu S."/>
            <person name="Feldman M."/>
            <person name="Wu J."/>
            <person name="Yu Y."/>
            <person name="Chen C."/>
            <person name="Johnson J."/>
            <person name="Rokhsar D."/>
            <person name="Baxter I."/>
            <person name="Schmutz J."/>
            <person name="Brutnell T."/>
            <person name="Kellogg E."/>
        </authorList>
    </citation>
    <scope>NUCLEOTIDE SEQUENCE [LARGE SCALE GENOMIC DNA]</scope>
</reference>
<dbReference type="Gramene" id="TKW20474">
    <property type="protein sequence ID" value="TKW20474"/>
    <property type="gene ID" value="SEVIR_4G090900v2"/>
</dbReference>
<accession>A0A4U6UYM1</accession>
<keyword evidence="2" id="KW-1185">Reference proteome</keyword>
<protein>
    <submittedName>
        <fullName evidence="1">Uncharacterized protein</fullName>
    </submittedName>
</protein>
<proteinExistence type="predicted"/>
<sequence>MAMGAEMARPFPAAGGDNEVSTAWAVAPVFLAAETNQAVDPVIWADEKRMKRELLAWAKAVASMAATGKNTSSTAPRYHRRGRP</sequence>
<dbReference type="Proteomes" id="UP000298652">
    <property type="component" value="Chromosome 4"/>
</dbReference>